<reference evidence="1 2" key="1">
    <citation type="journal article" date="2021" name="Sci. Rep.">
        <title>The genome of the diatom Chaetoceros tenuissimus carries an ancient integrated fragment of an extant virus.</title>
        <authorList>
            <person name="Hongo Y."/>
            <person name="Kimura K."/>
            <person name="Takaki Y."/>
            <person name="Yoshida Y."/>
            <person name="Baba S."/>
            <person name="Kobayashi G."/>
            <person name="Nagasaki K."/>
            <person name="Hano T."/>
            <person name="Tomaru Y."/>
        </authorList>
    </citation>
    <scope>NUCLEOTIDE SEQUENCE [LARGE SCALE GENOMIC DNA]</scope>
    <source>
        <strain evidence="1 2">NIES-3715</strain>
    </source>
</reference>
<proteinExistence type="predicted"/>
<name>A0AAD3D0W4_9STRA</name>
<dbReference type="InterPro" id="IPR036770">
    <property type="entry name" value="Ankyrin_rpt-contain_sf"/>
</dbReference>
<comment type="caution">
    <text evidence="1">The sequence shown here is derived from an EMBL/GenBank/DDBJ whole genome shotgun (WGS) entry which is preliminary data.</text>
</comment>
<dbReference type="Gene3D" id="1.25.40.20">
    <property type="entry name" value="Ankyrin repeat-containing domain"/>
    <property type="match status" value="1"/>
</dbReference>
<dbReference type="AlphaFoldDB" id="A0AAD3D0W4"/>
<gene>
    <name evidence="1" type="ORF">CTEN210_12043</name>
</gene>
<evidence type="ECO:0000313" key="1">
    <source>
        <dbReference type="EMBL" id="GFH55567.1"/>
    </source>
</evidence>
<dbReference type="Proteomes" id="UP001054902">
    <property type="component" value="Unassembled WGS sequence"/>
</dbReference>
<protein>
    <submittedName>
        <fullName evidence="1">Uncharacterized protein</fullName>
    </submittedName>
</protein>
<organism evidence="1 2">
    <name type="scientific">Chaetoceros tenuissimus</name>
    <dbReference type="NCBI Taxonomy" id="426638"/>
    <lineage>
        <taxon>Eukaryota</taxon>
        <taxon>Sar</taxon>
        <taxon>Stramenopiles</taxon>
        <taxon>Ochrophyta</taxon>
        <taxon>Bacillariophyta</taxon>
        <taxon>Coscinodiscophyceae</taxon>
        <taxon>Chaetocerotophycidae</taxon>
        <taxon>Chaetocerotales</taxon>
        <taxon>Chaetocerotaceae</taxon>
        <taxon>Chaetoceros</taxon>
    </lineage>
</organism>
<accession>A0AAD3D0W4</accession>
<sequence>MRLRIRNQQITTTDTIMADAFMIEMLSPIGSRNMIERIKKVLRFKNQKNKNRLNEVQTMLRQLILNVQTIDGSIYSSSTLTFIDWILRGLGPEFQQKQKTHFQEKNPERVINPERVVNVADIILAIPASEMNAAIQAVDSFGSNILHLACYHGMDVHTLNYILDNCSLDSMVGAVSVQDKAGNLPLFNAVESILRGKIELREGQEVVKRLYLTNPKTIFHFNKDNYIVSEFVYDHIRHMHRESEEYQQLQVLHKYLRELIKQAYLRQKKEWEEKTYQRRPAMKLGLVDASTQESTQESAQDLAEFQNLTISNFDRILA</sequence>
<dbReference type="EMBL" id="BLLK01000049">
    <property type="protein sequence ID" value="GFH55567.1"/>
    <property type="molecule type" value="Genomic_DNA"/>
</dbReference>
<keyword evidence="2" id="KW-1185">Reference proteome</keyword>
<evidence type="ECO:0000313" key="2">
    <source>
        <dbReference type="Proteomes" id="UP001054902"/>
    </source>
</evidence>